<name>A0A7S2AKM1_9STRA</name>
<dbReference type="AlphaFoldDB" id="A0A7S2AKM1"/>
<sequence length="122" mass="14489">MFQNIFDIKNDHKMNIRSFFLLLLSFHGGIASIWEDFSIDGVHEDTGYSSDVIDYLYRKYYHDIFPSPSTRFPDLPYDATYEEMSFYLGFVYIHLYPRFCHFGRVMRVRLANEPLLCCTANT</sequence>
<dbReference type="EMBL" id="HBGS01001726">
    <property type="protein sequence ID" value="CAD9370727.1"/>
    <property type="molecule type" value="Transcribed_RNA"/>
</dbReference>
<protein>
    <submittedName>
        <fullName evidence="1">Uncharacterized protein</fullName>
    </submittedName>
</protein>
<proteinExistence type="predicted"/>
<evidence type="ECO:0000313" key="1">
    <source>
        <dbReference type="EMBL" id="CAD9370727.1"/>
    </source>
</evidence>
<gene>
    <name evidence="1" type="ORF">DSPE1174_LOCUS912</name>
</gene>
<organism evidence="1">
    <name type="scientific">Octactis speculum</name>
    <dbReference type="NCBI Taxonomy" id="3111310"/>
    <lineage>
        <taxon>Eukaryota</taxon>
        <taxon>Sar</taxon>
        <taxon>Stramenopiles</taxon>
        <taxon>Ochrophyta</taxon>
        <taxon>Dictyochophyceae</taxon>
        <taxon>Dictyochales</taxon>
        <taxon>Dictyochaceae</taxon>
        <taxon>Octactis</taxon>
    </lineage>
</organism>
<accession>A0A7S2AKM1</accession>
<reference evidence="1" key="1">
    <citation type="submission" date="2021-01" db="EMBL/GenBank/DDBJ databases">
        <authorList>
            <person name="Corre E."/>
            <person name="Pelletier E."/>
            <person name="Niang G."/>
            <person name="Scheremetjew M."/>
            <person name="Finn R."/>
            <person name="Kale V."/>
            <person name="Holt S."/>
            <person name="Cochrane G."/>
            <person name="Meng A."/>
            <person name="Brown T."/>
            <person name="Cohen L."/>
        </authorList>
    </citation>
    <scope>NUCLEOTIDE SEQUENCE</scope>
    <source>
        <strain evidence="1">CCMP1381</strain>
    </source>
</reference>